<dbReference type="OrthoDB" id="2970403at2"/>
<name>A0A0A5GSF7_9BACI</name>
<reference evidence="1 2" key="1">
    <citation type="submission" date="2013-08" db="EMBL/GenBank/DDBJ databases">
        <authorList>
            <person name="Huang J."/>
            <person name="Wang G."/>
        </authorList>
    </citation>
    <scope>NUCLEOTIDE SEQUENCE [LARGE SCALE GENOMIC DNA]</scope>
    <source>
        <strain evidence="1 2">JSM 076056</strain>
    </source>
</reference>
<organism evidence="1 2">
    <name type="scientific">Pontibacillus halophilus JSM 076056 = DSM 19796</name>
    <dbReference type="NCBI Taxonomy" id="1385510"/>
    <lineage>
        <taxon>Bacteria</taxon>
        <taxon>Bacillati</taxon>
        <taxon>Bacillota</taxon>
        <taxon>Bacilli</taxon>
        <taxon>Bacillales</taxon>
        <taxon>Bacillaceae</taxon>
        <taxon>Pontibacillus</taxon>
    </lineage>
</organism>
<dbReference type="EMBL" id="AVPE01000001">
    <property type="protein sequence ID" value="KGX94075.1"/>
    <property type="molecule type" value="Genomic_DNA"/>
</dbReference>
<dbReference type="eggNOG" id="ENOG5033FAZ">
    <property type="taxonomic scope" value="Bacteria"/>
</dbReference>
<keyword evidence="2" id="KW-1185">Reference proteome</keyword>
<dbReference type="AlphaFoldDB" id="A0A0A5GSF7"/>
<evidence type="ECO:0000313" key="2">
    <source>
        <dbReference type="Proteomes" id="UP000030528"/>
    </source>
</evidence>
<dbReference type="Proteomes" id="UP000030528">
    <property type="component" value="Unassembled WGS sequence"/>
</dbReference>
<dbReference type="RefSeq" id="WP_026799023.1">
    <property type="nucleotide sequence ID" value="NZ_AULI01000001.1"/>
</dbReference>
<comment type="caution">
    <text evidence="1">The sequence shown here is derived from an EMBL/GenBank/DDBJ whole genome shotgun (WGS) entry which is preliminary data.</text>
</comment>
<protein>
    <recommendedName>
        <fullName evidence="3">N-acetyltransferase domain-containing protein</fullName>
    </recommendedName>
</protein>
<proteinExistence type="predicted"/>
<accession>A0A0A5GSF7</accession>
<gene>
    <name evidence="1" type="ORF">N781_01385</name>
</gene>
<sequence>MIEVKRTNEYEREDINKFFQTRLDTIKNEPQLLHCGWFVEMEGETSGFFSLVPVTERAVWIRSVLLKEGMDPAFIMTVMQLVQKKAEEEGYQDVYVLCHQSALEPLFLANQFTPIEESAIPSELHEQDIPQGSWWRFEIN</sequence>
<evidence type="ECO:0000313" key="1">
    <source>
        <dbReference type="EMBL" id="KGX94075.1"/>
    </source>
</evidence>
<evidence type="ECO:0008006" key="3">
    <source>
        <dbReference type="Google" id="ProtNLM"/>
    </source>
</evidence>